<dbReference type="RefSeq" id="WP_014706651.1">
    <property type="nucleotide sequence ID" value="NC_017857.3"/>
</dbReference>
<dbReference type="KEGG" id="mej:Q7A_1448"/>
<accession>I1XIQ9</accession>
<dbReference type="InterPro" id="IPR050879">
    <property type="entry name" value="Acyltransferase_3"/>
</dbReference>
<dbReference type="GO" id="GO:0016747">
    <property type="term" value="F:acyltransferase activity, transferring groups other than amino-acyl groups"/>
    <property type="evidence" value="ECO:0007669"/>
    <property type="project" value="InterPro"/>
</dbReference>
<dbReference type="OrthoDB" id="9767863at2"/>
<evidence type="ECO:0000313" key="1">
    <source>
        <dbReference type="EMBL" id="AFI84278.1"/>
    </source>
</evidence>
<dbReference type="InterPro" id="IPR002656">
    <property type="entry name" value="Acyl_transf_3_dom"/>
</dbReference>
<evidence type="ECO:0000313" key="2">
    <source>
        <dbReference type="Proteomes" id="UP000009144"/>
    </source>
</evidence>
<dbReference type="PANTHER" id="PTHR23028">
    <property type="entry name" value="ACETYLTRANSFERASE"/>
    <property type="match status" value="1"/>
</dbReference>
<reference evidence="1 2" key="2">
    <citation type="journal article" date="2013" name="Int. J. Syst. Evol. Microbiol.">
        <title>Methylophaga nitratireducenticrescens sp. nov. and Methylophaga frappieri sp. nov., isolated from the biofilm of the methanol-fed denitrification system treating the seawater at the Montreal Biodome.</title>
        <authorList>
            <person name="Villeneuve C."/>
            <person name="Martineau C."/>
            <person name="Mauffrey F."/>
            <person name="Villemur R."/>
        </authorList>
    </citation>
    <scope>NUCLEOTIDE SEQUENCE [LARGE SCALE GENOMIC DNA]</scope>
    <source>
        <strain evidence="1 2">JAM1</strain>
    </source>
</reference>
<dbReference type="PATRIC" id="fig|754476.3.peg.1432"/>
<dbReference type="HOGENOM" id="CLU_005679_2_1_6"/>
<dbReference type="AlphaFoldDB" id="I1XIQ9"/>
<dbReference type="eggNOG" id="COG1835">
    <property type="taxonomic scope" value="Bacteria"/>
</dbReference>
<dbReference type="EMBL" id="CP003390">
    <property type="protein sequence ID" value="AFI84278.1"/>
    <property type="molecule type" value="Genomic_DNA"/>
</dbReference>
<protein>
    <submittedName>
        <fullName evidence="1">Acyltransferase</fullName>
    </submittedName>
</protein>
<name>I1XIQ9_METNJ</name>
<keyword evidence="1" id="KW-0012">Acyltransferase</keyword>
<organism evidence="1 2">
    <name type="scientific">Methylophaga nitratireducenticrescens</name>
    <dbReference type="NCBI Taxonomy" id="754476"/>
    <lineage>
        <taxon>Bacteria</taxon>
        <taxon>Pseudomonadati</taxon>
        <taxon>Pseudomonadota</taxon>
        <taxon>Gammaproteobacteria</taxon>
        <taxon>Thiotrichales</taxon>
        <taxon>Piscirickettsiaceae</taxon>
        <taxon>Methylophaga</taxon>
    </lineage>
</organism>
<keyword evidence="1" id="KW-0808">Transferase</keyword>
<gene>
    <name evidence="1" type="ordered locus">Q7A_1448</name>
</gene>
<keyword evidence="2" id="KW-1185">Reference proteome</keyword>
<dbReference type="Proteomes" id="UP000009144">
    <property type="component" value="Chromosome"/>
</dbReference>
<proteinExistence type="predicted"/>
<sequence length="363" mass="40853">MKKHTFVFLDGLRGLAALLVMVAHTNDYFGVWGNRSYLAVDVFFILSGFVIAHAYEQKLTDGLLSFGGFFRKRIIRLYPMYLLSLALASVLILIGGFIQGNNILLWTGYTALLTSLFITRFSSDMLFTLNPPYWSLFYELIVNFLYAAIAPFLTTKTLIIILVTSASVLFFSAFNNGHLNIGFGNGIHHYIAGMARSVFGIMMGVLLYRIRDRLIEKVSYISPWIPIFVVISALLIPKTQSYDFLIDFLIITLLFPVSILIASQFKESRFNSSLLMLGAASYPLYVIHYPISKFITTSLDMIGYKHLISEHAPFTGIALTIFLVILSLLLVKFIEDPVRAWLSTLSMKKLKSALSLKKQTSAP</sequence>
<reference evidence="1 2" key="1">
    <citation type="journal article" date="2012" name="J. Bacteriol.">
        <title>Complete genome sequences of Methylophaga sp. strain JAM1 and Methylophaga sp. strain JAM7.</title>
        <authorList>
            <person name="Villeneuve C."/>
            <person name="Martineau C."/>
            <person name="Mauffrey F."/>
            <person name="Villemur R."/>
        </authorList>
    </citation>
    <scope>NUCLEOTIDE SEQUENCE [LARGE SCALE GENOMIC DNA]</scope>
    <source>
        <strain evidence="1 2">JAM1</strain>
    </source>
</reference>
<dbReference type="Pfam" id="PF01757">
    <property type="entry name" value="Acyl_transf_3"/>
    <property type="match status" value="1"/>
</dbReference>
<dbReference type="PANTHER" id="PTHR23028:SF134">
    <property type="entry name" value="PUTATIVE (AFU_ORTHOLOGUE AFUA_4G08520)-RELATED"/>
    <property type="match status" value="1"/>
</dbReference>